<organism evidence="1 2">
    <name type="scientific">Parasponia andersonii</name>
    <name type="common">Sponia andersonii</name>
    <dbReference type="NCBI Taxonomy" id="3476"/>
    <lineage>
        <taxon>Eukaryota</taxon>
        <taxon>Viridiplantae</taxon>
        <taxon>Streptophyta</taxon>
        <taxon>Embryophyta</taxon>
        <taxon>Tracheophyta</taxon>
        <taxon>Spermatophyta</taxon>
        <taxon>Magnoliopsida</taxon>
        <taxon>eudicotyledons</taxon>
        <taxon>Gunneridae</taxon>
        <taxon>Pentapetalae</taxon>
        <taxon>rosids</taxon>
        <taxon>fabids</taxon>
        <taxon>Rosales</taxon>
        <taxon>Cannabaceae</taxon>
        <taxon>Parasponia</taxon>
    </lineage>
</organism>
<name>A0A2P5AIN0_PARAD</name>
<gene>
    <name evidence="1" type="ORF">PanWU01x14_328980</name>
</gene>
<dbReference type="OrthoDB" id="10413552at2759"/>
<protein>
    <submittedName>
        <fullName evidence="1">Uncharacterized protein</fullName>
    </submittedName>
</protein>
<keyword evidence="2" id="KW-1185">Reference proteome</keyword>
<proteinExistence type="predicted"/>
<dbReference type="EMBL" id="JXTB01000572">
    <property type="protein sequence ID" value="PON36373.1"/>
    <property type="molecule type" value="Genomic_DNA"/>
</dbReference>
<comment type="caution">
    <text evidence="1">The sequence shown here is derived from an EMBL/GenBank/DDBJ whole genome shotgun (WGS) entry which is preliminary data.</text>
</comment>
<reference evidence="2" key="1">
    <citation type="submission" date="2016-06" db="EMBL/GenBank/DDBJ databases">
        <title>Parallel loss of symbiosis genes in relatives of nitrogen-fixing non-legume Parasponia.</title>
        <authorList>
            <person name="Van Velzen R."/>
            <person name="Holmer R."/>
            <person name="Bu F."/>
            <person name="Rutten L."/>
            <person name="Van Zeijl A."/>
            <person name="Liu W."/>
            <person name="Santuari L."/>
            <person name="Cao Q."/>
            <person name="Sharma T."/>
            <person name="Shen D."/>
            <person name="Roswanjaya Y."/>
            <person name="Wardhani T."/>
            <person name="Kalhor M.S."/>
            <person name="Jansen J."/>
            <person name="Van den Hoogen J."/>
            <person name="Gungor B."/>
            <person name="Hartog M."/>
            <person name="Hontelez J."/>
            <person name="Verver J."/>
            <person name="Yang W.-C."/>
            <person name="Schijlen E."/>
            <person name="Repin R."/>
            <person name="Schilthuizen M."/>
            <person name="Schranz E."/>
            <person name="Heidstra R."/>
            <person name="Miyata K."/>
            <person name="Fedorova E."/>
            <person name="Kohlen W."/>
            <person name="Bisseling T."/>
            <person name="Smit S."/>
            <person name="Geurts R."/>
        </authorList>
    </citation>
    <scope>NUCLEOTIDE SEQUENCE [LARGE SCALE GENOMIC DNA]</scope>
    <source>
        <strain evidence="2">cv. WU1-14</strain>
    </source>
</reference>
<dbReference type="AlphaFoldDB" id="A0A2P5AIN0"/>
<accession>A0A2P5AIN0</accession>
<sequence length="84" mass="9225">MLSDADWGSGLAFLASGKARCGWIHPNCGEIRCLLASFHSRTHVAQWWGELPTPHHLLERRLRTRCSGNEVGSGGMLLGDLIGR</sequence>
<evidence type="ECO:0000313" key="1">
    <source>
        <dbReference type="EMBL" id="PON36373.1"/>
    </source>
</evidence>
<evidence type="ECO:0000313" key="2">
    <source>
        <dbReference type="Proteomes" id="UP000237105"/>
    </source>
</evidence>
<dbReference type="Proteomes" id="UP000237105">
    <property type="component" value="Unassembled WGS sequence"/>
</dbReference>